<organism evidence="1 2">
    <name type="scientific">Proteobacteria bacterium 228</name>
    <dbReference type="NCBI Taxonomy" id="2083153"/>
    <lineage>
        <taxon>Bacteria</taxon>
        <taxon>Pseudomonadati</taxon>
        <taxon>Pseudomonadota</taxon>
    </lineage>
</organism>
<gene>
    <name evidence="1" type="ORF">C4K68_11165</name>
</gene>
<evidence type="ECO:0000313" key="1">
    <source>
        <dbReference type="EMBL" id="PPC77417.1"/>
    </source>
</evidence>
<protein>
    <recommendedName>
        <fullName evidence="3">Lipoprotein</fullName>
    </recommendedName>
</protein>
<name>A0A2S5KRC9_9PROT</name>
<comment type="caution">
    <text evidence="1">The sequence shown here is derived from an EMBL/GenBank/DDBJ whole genome shotgun (WGS) entry which is preliminary data.</text>
</comment>
<evidence type="ECO:0000313" key="2">
    <source>
        <dbReference type="Proteomes" id="UP000238196"/>
    </source>
</evidence>
<sequence>MIKKLVCLALALGVSGCDLKPQSLLGSSSSGEAAPQSTDGNLQPRINQDDFINHAVDAVVPLKVGNSWSYVVNGDPARLVSSKVEKIQMLNGQPWYYYDVLGAGHWVRGNADGSLDDAVDFFQAPALTEAAPRVEQNLVSPNGQQRDYQNEGGWINYQHCKLPLKVPAGVFDCDMYTFKTGINEKRIEFYAKGVGLVKVEIQRLQGIETYALQQYQVK</sequence>
<dbReference type="OrthoDB" id="5502746at2"/>
<reference evidence="1 2" key="1">
    <citation type="submission" date="2018-02" db="EMBL/GenBank/DDBJ databases">
        <title>novel marine gammaproteobacteria from coastal saline agro ecosystem.</title>
        <authorList>
            <person name="Krishnan R."/>
            <person name="Ramesh Kumar N."/>
        </authorList>
    </citation>
    <scope>NUCLEOTIDE SEQUENCE [LARGE SCALE GENOMIC DNA]</scope>
    <source>
        <strain evidence="1 2">228</strain>
    </source>
</reference>
<dbReference type="Proteomes" id="UP000238196">
    <property type="component" value="Unassembled WGS sequence"/>
</dbReference>
<evidence type="ECO:0008006" key="3">
    <source>
        <dbReference type="Google" id="ProtNLM"/>
    </source>
</evidence>
<dbReference type="AlphaFoldDB" id="A0A2S5KRC9"/>
<dbReference type="PROSITE" id="PS51257">
    <property type="entry name" value="PROKAR_LIPOPROTEIN"/>
    <property type="match status" value="1"/>
</dbReference>
<dbReference type="EMBL" id="PRLP01000034">
    <property type="protein sequence ID" value="PPC77417.1"/>
    <property type="molecule type" value="Genomic_DNA"/>
</dbReference>
<proteinExistence type="predicted"/>
<accession>A0A2S5KRC9</accession>